<organism evidence="1">
    <name type="scientific">uncultured marine thaumarchaeote AD1000_66_F10</name>
    <dbReference type="NCBI Taxonomy" id="1455930"/>
    <lineage>
        <taxon>Archaea</taxon>
        <taxon>Nitrososphaerota</taxon>
        <taxon>environmental samples</taxon>
    </lineage>
</organism>
<sequence>MDELEKAIKTGLSSNVTTVIDIPIDPEEDVLPFVAPGTSLKEMILPS</sequence>
<dbReference type="AlphaFoldDB" id="A0A075G1B3"/>
<dbReference type="Gene3D" id="3.40.50.970">
    <property type="match status" value="1"/>
</dbReference>
<proteinExistence type="predicted"/>
<dbReference type="EC" id="2.2.1.6" evidence="1"/>
<gene>
    <name evidence="1" type="primary">ilvB</name>
    <name evidence="1" type="synonym">ilvG</name>
    <name evidence="1" type="synonym">ilvI</name>
</gene>
<name>A0A075G1B3_9ARCH</name>
<dbReference type="GO" id="GO:0003984">
    <property type="term" value="F:acetolactate synthase activity"/>
    <property type="evidence" value="ECO:0007669"/>
    <property type="project" value="UniProtKB-EC"/>
</dbReference>
<dbReference type="GO" id="GO:0044272">
    <property type="term" value="P:sulfur compound biosynthetic process"/>
    <property type="evidence" value="ECO:0007669"/>
    <property type="project" value="UniProtKB-ARBA"/>
</dbReference>
<dbReference type="SUPFAM" id="SSF52518">
    <property type="entry name" value="Thiamin diphosphate-binding fold (THDP-binding)"/>
    <property type="match status" value="1"/>
</dbReference>
<keyword evidence="1" id="KW-0808">Transferase</keyword>
<dbReference type="EMBL" id="KF900454">
    <property type="protein sequence ID" value="AIE95521.1"/>
    <property type="molecule type" value="Genomic_DNA"/>
</dbReference>
<dbReference type="InterPro" id="IPR029061">
    <property type="entry name" value="THDP-binding"/>
</dbReference>
<dbReference type="GO" id="GO:0006082">
    <property type="term" value="P:organic acid metabolic process"/>
    <property type="evidence" value="ECO:0007669"/>
    <property type="project" value="UniProtKB-ARBA"/>
</dbReference>
<protein>
    <submittedName>
        <fullName evidence="1">Acetolactate synthase large subunit, biosynthetic type (IlvB, ilvG, ilvI)</fullName>
        <ecNumber evidence="1">2.2.1.6</ecNumber>
    </submittedName>
</protein>
<accession>A0A075G1B3</accession>
<reference evidence="1" key="1">
    <citation type="journal article" date="2014" name="Genome Biol. Evol.">
        <title>Pangenome evidence for extensive interdomain horizontal transfer affecting lineage core and shell genes in uncultured planktonic thaumarchaeota and euryarchaeota.</title>
        <authorList>
            <person name="Deschamps P."/>
            <person name="Zivanovic Y."/>
            <person name="Moreira D."/>
            <person name="Rodriguez-Valera F."/>
            <person name="Lopez-Garcia P."/>
        </authorList>
    </citation>
    <scope>NUCLEOTIDE SEQUENCE</scope>
</reference>
<evidence type="ECO:0000313" key="1">
    <source>
        <dbReference type="EMBL" id="AIE95521.1"/>
    </source>
</evidence>